<evidence type="ECO:0000256" key="2">
    <source>
        <dbReference type="ARBA" id="ARBA00022475"/>
    </source>
</evidence>
<feature type="transmembrane region" description="Helical" evidence="7">
    <location>
        <begin position="67"/>
        <end position="87"/>
    </location>
</feature>
<keyword evidence="5 7" id="KW-1133">Transmembrane helix</keyword>
<dbReference type="STRING" id="51670.SAMN04488557_0778"/>
<comment type="pathway">
    <text evidence="7">Protein modification; lipoprotein biosynthesis (diacylglyceryl transfer).</text>
</comment>
<gene>
    <name evidence="7" type="primary">lgt</name>
    <name evidence="8" type="ORF">SAMN04488557_0778</name>
</gene>
<dbReference type="GO" id="GO:0005886">
    <property type="term" value="C:plasma membrane"/>
    <property type="evidence" value="ECO:0007669"/>
    <property type="project" value="UniProtKB-SubCell"/>
</dbReference>
<dbReference type="OrthoDB" id="871140at2"/>
<feature type="transmembrane region" description="Helical" evidence="7">
    <location>
        <begin position="107"/>
        <end position="127"/>
    </location>
</feature>
<feature type="transmembrane region" description="Helical" evidence="7">
    <location>
        <begin position="26"/>
        <end position="46"/>
    </location>
</feature>
<evidence type="ECO:0000256" key="7">
    <source>
        <dbReference type="HAMAP-Rule" id="MF_01147"/>
    </source>
</evidence>
<evidence type="ECO:0000256" key="6">
    <source>
        <dbReference type="ARBA" id="ARBA00023136"/>
    </source>
</evidence>
<evidence type="ECO:0000256" key="1">
    <source>
        <dbReference type="ARBA" id="ARBA00007150"/>
    </source>
</evidence>
<evidence type="ECO:0000313" key="9">
    <source>
        <dbReference type="Proteomes" id="UP000199423"/>
    </source>
</evidence>
<dbReference type="PANTHER" id="PTHR30589">
    <property type="entry name" value="PROLIPOPROTEIN DIACYLGLYCERYL TRANSFERASE"/>
    <property type="match status" value="1"/>
</dbReference>
<feature type="transmembrane region" description="Helical" evidence="7">
    <location>
        <begin position="242"/>
        <end position="266"/>
    </location>
</feature>
<keyword evidence="9" id="KW-1185">Reference proteome</keyword>
<protein>
    <recommendedName>
        <fullName evidence="7">Phosphatidylglycerol--prolipoprotein diacylglyceryl transferase</fullName>
        <ecNumber evidence="7">2.5.1.145</ecNumber>
    </recommendedName>
</protein>
<dbReference type="Pfam" id="PF01790">
    <property type="entry name" value="LGT"/>
    <property type="match status" value="1"/>
</dbReference>
<dbReference type="Proteomes" id="UP000199423">
    <property type="component" value="Unassembled WGS sequence"/>
</dbReference>
<proteinExistence type="inferred from homology"/>
<dbReference type="PANTHER" id="PTHR30589:SF0">
    <property type="entry name" value="PHOSPHATIDYLGLYCEROL--PROLIPOPROTEIN DIACYLGLYCERYL TRANSFERASE"/>
    <property type="match status" value="1"/>
</dbReference>
<comment type="function">
    <text evidence="7">Catalyzes the transfer of the diacylglyceryl group from phosphatidylglycerol to the sulfhydryl group of the N-terminal cysteine of a prolipoprotein, the first step in the formation of mature lipoproteins.</text>
</comment>
<dbReference type="GO" id="GO:0008961">
    <property type="term" value="F:phosphatidylglycerol-prolipoprotein diacylglyceryl transferase activity"/>
    <property type="evidence" value="ECO:0007669"/>
    <property type="project" value="UniProtKB-UniRule"/>
</dbReference>
<organism evidence="8 9">
    <name type="scientific">Hyphomicrobium facile</name>
    <dbReference type="NCBI Taxonomy" id="51670"/>
    <lineage>
        <taxon>Bacteria</taxon>
        <taxon>Pseudomonadati</taxon>
        <taxon>Pseudomonadota</taxon>
        <taxon>Alphaproteobacteria</taxon>
        <taxon>Hyphomicrobiales</taxon>
        <taxon>Hyphomicrobiaceae</taxon>
        <taxon>Hyphomicrobium</taxon>
    </lineage>
</organism>
<evidence type="ECO:0000256" key="3">
    <source>
        <dbReference type="ARBA" id="ARBA00022679"/>
    </source>
</evidence>
<keyword evidence="4 7" id="KW-0812">Transmembrane</keyword>
<keyword evidence="3 7" id="KW-0808">Transferase</keyword>
<dbReference type="UniPathway" id="UPA00664"/>
<dbReference type="EMBL" id="FPCH01000001">
    <property type="protein sequence ID" value="SFV27511.1"/>
    <property type="molecule type" value="Genomic_DNA"/>
</dbReference>
<dbReference type="EC" id="2.5.1.145" evidence="7"/>
<dbReference type="RefSeq" id="WP_092866262.1">
    <property type="nucleotide sequence ID" value="NZ_FPCH01000001.1"/>
</dbReference>
<comment type="subcellular location">
    <subcellularLocation>
        <location evidence="7">Cell membrane</location>
        <topology evidence="7">Multi-pass membrane protein</topology>
    </subcellularLocation>
</comment>
<dbReference type="PROSITE" id="PS01311">
    <property type="entry name" value="LGT"/>
    <property type="match status" value="1"/>
</dbReference>
<feature type="binding site" evidence="7">
    <location>
        <position position="150"/>
    </location>
    <ligand>
        <name>a 1,2-diacyl-sn-glycero-3-phospho-(1'-sn-glycerol)</name>
        <dbReference type="ChEBI" id="CHEBI:64716"/>
    </ligand>
</feature>
<reference evidence="9" key="1">
    <citation type="submission" date="2016-10" db="EMBL/GenBank/DDBJ databases">
        <authorList>
            <person name="Varghese N."/>
            <person name="Submissions S."/>
        </authorList>
    </citation>
    <scope>NUCLEOTIDE SEQUENCE [LARGE SCALE GENOMIC DNA]</scope>
    <source>
        <strain evidence="9">DSM 1565</strain>
    </source>
</reference>
<comment type="similarity">
    <text evidence="1 7">Belongs to the Lgt family.</text>
</comment>
<dbReference type="HAMAP" id="MF_01147">
    <property type="entry name" value="Lgt"/>
    <property type="match status" value="1"/>
</dbReference>
<evidence type="ECO:0000256" key="5">
    <source>
        <dbReference type="ARBA" id="ARBA00022989"/>
    </source>
</evidence>
<sequence length="279" mass="31140">MTPLALLTFPDIDPVAIEFGPFSVKWYGLAYMSGLLLGWLYIRRLVSTPKLWRGDKPPITLERVDDLLLFMTAAVIIGGRLGQVLLYDPDFYFANPAEIIKVWKGGMSFHGAFIASALLLWLFGRVYNVSARSVMDLCCAASPIGIFFGRTANFINSEHWGRVTDAYVGMVFPNGGESPRHPSQLYEALLEGLVMFIILRFATHHLFALKRPGLVTGLWLVWYAIARSICEFFREPEVGHILNVGPFTAGQVYCLPMLALGIYMIWTANRTNTPGKAAV</sequence>
<keyword evidence="2 7" id="KW-1003">Cell membrane</keyword>
<accession>A0A1I7MYN0</accession>
<feature type="transmembrane region" description="Helical" evidence="7">
    <location>
        <begin position="213"/>
        <end position="230"/>
    </location>
</feature>
<comment type="catalytic activity">
    <reaction evidence="7">
        <text>L-cysteinyl-[prolipoprotein] + a 1,2-diacyl-sn-glycero-3-phospho-(1'-sn-glycerol) = an S-1,2-diacyl-sn-glyceryl-L-cysteinyl-[prolipoprotein] + sn-glycerol 1-phosphate + H(+)</text>
        <dbReference type="Rhea" id="RHEA:56712"/>
        <dbReference type="Rhea" id="RHEA-COMP:14679"/>
        <dbReference type="Rhea" id="RHEA-COMP:14680"/>
        <dbReference type="ChEBI" id="CHEBI:15378"/>
        <dbReference type="ChEBI" id="CHEBI:29950"/>
        <dbReference type="ChEBI" id="CHEBI:57685"/>
        <dbReference type="ChEBI" id="CHEBI:64716"/>
        <dbReference type="ChEBI" id="CHEBI:140658"/>
        <dbReference type="EC" id="2.5.1.145"/>
    </reaction>
</comment>
<evidence type="ECO:0000256" key="4">
    <source>
        <dbReference type="ARBA" id="ARBA00022692"/>
    </source>
</evidence>
<name>A0A1I7MYN0_9HYPH</name>
<dbReference type="GO" id="GO:0042158">
    <property type="term" value="P:lipoprotein biosynthetic process"/>
    <property type="evidence" value="ECO:0007669"/>
    <property type="project" value="UniProtKB-UniRule"/>
</dbReference>
<dbReference type="InterPro" id="IPR001640">
    <property type="entry name" value="Lgt"/>
</dbReference>
<keyword evidence="6 7" id="KW-0472">Membrane</keyword>
<dbReference type="NCBIfam" id="TIGR00544">
    <property type="entry name" value="lgt"/>
    <property type="match status" value="1"/>
</dbReference>
<evidence type="ECO:0000313" key="8">
    <source>
        <dbReference type="EMBL" id="SFV27511.1"/>
    </source>
</evidence>
<dbReference type="AlphaFoldDB" id="A0A1I7MYN0"/>
<keyword evidence="8" id="KW-0449">Lipoprotein</keyword>